<keyword evidence="3 5" id="KW-0863">Zinc-finger</keyword>
<feature type="coiled-coil region" evidence="6">
    <location>
        <begin position="61"/>
        <end position="88"/>
    </location>
</feature>
<accession>A0AA86PW70</accession>
<sequence length="165" mass="19685">MNYQYSCRICQQKFEFKEECIGHMHIQHQKPLICRKCNQSFTNRELIMQHLKQDHKKSYQCKKCDQILDDYEKLIKHLKQNHSSLKCKFCLQHISSYGQIKSHNKKCHKYLQLANSTNKIVSENLEETYMCCICTFILPSKDLLEEHMLEHQILLSHPVQGSLLE</sequence>
<evidence type="ECO:0000259" key="7">
    <source>
        <dbReference type="PROSITE" id="PS50157"/>
    </source>
</evidence>
<dbReference type="InterPro" id="IPR036236">
    <property type="entry name" value="Znf_C2H2_sf"/>
</dbReference>
<reference evidence="8" key="1">
    <citation type="submission" date="2023-06" db="EMBL/GenBank/DDBJ databases">
        <authorList>
            <person name="Kurt Z."/>
        </authorList>
    </citation>
    <scope>NUCLEOTIDE SEQUENCE</scope>
</reference>
<comment type="caution">
    <text evidence="8">The sequence shown here is derived from an EMBL/GenBank/DDBJ whole genome shotgun (WGS) entry which is preliminary data.</text>
</comment>
<dbReference type="Pfam" id="PF00096">
    <property type="entry name" value="zf-C2H2"/>
    <property type="match status" value="1"/>
</dbReference>
<name>A0AA86PW70_9EUKA</name>
<feature type="domain" description="C2H2-type" evidence="7">
    <location>
        <begin position="32"/>
        <end position="60"/>
    </location>
</feature>
<dbReference type="SUPFAM" id="SSF57667">
    <property type="entry name" value="beta-beta-alpha zinc fingers"/>
    <property type="match status" value="1"/>
</dbReference>
<dbReference type="EMBL" id="CATOUU010000742">
    <property type="protein sequence ID" value="CAI9945262.1"/>
    <property type="molecule type" value="Genomic_DNA"/>
</dbReference>
<organism evidence="8">
    <name type="scientific">Hexamita inflata</name>
    <dbReference type="NCBI Taxonomy" id="28002"/>
    <lineage>
        <taxon>Eukaryota</taxon>
        <taxon>Metamonada</taxon>
        <taxon>Diplomonadida</taxon>
        <taxon>Hexamitidae</taxon>
        <taxon>Hexamitinae</taxon>
        <taxon>Hexamita</taxon>
    </lineage>
</organism>
<keyword evidence="1" id="KW-0479">Metal-binding</keyword>
<gene>
    <name evidence="8" type="ORF">HINF_LOCUS32907</name>
    <name evidence="9" type="ORF">HINF_LOCUS47852</name>
</gene>
<evidence type="ECO:0000256" key="6">
    <source>
        <dbReference type="SAM" id="Coils"/>
    </source>
</evidence>
<dbReference type="PANTHER" id="PTHR24379">
    <property type="entry name" value="KRAB AND ZINC FINGER DOMAIN-CONTAINING"/>
    <property type="match status" value="1"/>
</dbReference>
<dbReference type="AlphaFoldDB" id="A0AA86PW70"/>
<reference evidence="9 10" key="2">
    <citation type="submission" date="2024-07" db="EMBL/GenBank/DDBJ databases">
        <authorList>
            <person name="Akdeniz Z."/>
        </authorList>
    </citation>
    <scope>NUCLEOTIDE SEQUENCE [LARGE SCALE GENOMIC DNA]</scope>
</reference>
<dbReference type="EMBL" id="CAXDID020000217">
    <property type="protein sequence ID" value="CAL6057962.1"/>
    <property type="molecule type" value="Genomic_DNA"/>
</dbReference>
<keyword evidence="10" id="KW-1185">Reference proteome</keyword>
<feature type="domain" description="C2H2-type" evidence="7">
    <location>
        <begin position="59"/>
        <end position="87"/>
    </location>
</feature>
<dbReference type="GO" id="GO:0008270">
    <property type="term" value="F:zinc ion binding"/>
    <property type="evidence" value="ECO:0007669"/>
    <property type="project" value="UniProtKB-KW"/>
</dbReference>
<keyword evidence="4" id="KW-0862">Zinc</keyword>
<dbReference type="InterPro" id="IPR013087">
    <property type="entry name" value="Znf_C2H2_type"/>
</dbReference>
<evidence type="ECO:0000256" key="2">
    <source>
        <dbReference type="ARBA" id="ARBA00022737"/>
    </source>
</evidence>
<evidence type="ECO:0000256" key="1">
    <source>
        <dbReference type="ARBA" id="ARBA00022723"/>
    </source>
</evidence>
<evidence type="ECO:0000256" key="3">
    <source>
        <dbReference type="ARBA" id="ARBA00022771"/>
    </source>
</evidence>
<dbReference type="PROSITE" id="PS50157">
    <property type="entry name" value="ZINC_FINGER_C2H2_2"/>
    <property type="match status" value="2"/>
</dbReference>
<evidence type="ECO:0000256" key="5">
    <source>
        <dbReference type="PROSITE-ProRule" id="PRU00042"/>
    </source>
</evidence>
<evidence type="ECO:0000313" key="8">
    <source>
        <dbReference type="EMBL" id="CAI9945262.1"/>
    </source>
</evidence>
<keyword evidence="2" id="KW-0677">Repeat</keyword>
<evidence type="ECO:0000313" key="9">
    <source>
        <dbReference type="EMBL" id="CAL6057962.1"/>
    </source>
</evidence>
<dbReference type="Proteomes" id="UP001642409">
    <property type="component" value="Unassembled WGS sequence"/>
</dbReference>
<dbReference type="Gene3D" id="3.30.160.60">
    <property type="entry name" value="Classic Zinc Finger"/>
    <property type="match status" value="1"/>
</dbReference>
<dbReference type="PANTHER" id="PTHR24379:SF121">
    <property type="entry name" value="C2H2-TYPE DOMAIN-CONTAINING PROTEIN"/>
    <property type="match status" value="1"/>
</dbReference>
<dbReference type="SMART" id="SM00355">
    <property type="entry name" value="ZnF_C2H2"/>
    <property type="match status" value="5"/>
</dbReference>
<keyword evidence="6" id="KW-0175">Coiled coil</keyword>
<dbReference type="PROSITE" id="PS00028">
    <property type="entry name" value="ZINC_FINGER_C2H2_1"/>
    <property type="match status" value="2"/>
</dbReference>
<proteinExistence type="predicted"/>
<protein>
    <recommendedName>
        <fullName evidence="7">C2H2-type domain-containing protein</fullName>
    </recommendedName>
</protein>
<evidence type="ECO:0000313" key="10">
    <source>
        <dbReference type="Proteomes" id="UP001642409"/>
    </source>
</evidence>
<evidence type="ECO:0000256" key="4">
    <source>
        <dbReference type="ARBA" id="ARBA00022833"/>
    </source>
</evidence>